<comment type="similarity">
    <text evidence="7">Belongs to the NAGSA dehydrogenase family. Type 1 subfamily.</text>
</comment>
<dbReference type="SMART" id="SM00859">
    <property type="entry name" value="Semialdhyde_dh"/>
    <property type="match status" value="1"/>
</dbReference>
<dbReference type="NCBIfam" id="TIGR01850">
    <property type="entry name" value="argC"/>
    <property type="match status" value="1"/>
</dbReference>
<evidence type="ECO:0000256" key="6">
    <source>
        <dbReference type="ARBA" id="ARBA00050557"/>
    </source>
</evidence>
<dbReference type="EMBL" id="SJPH01000001">
    <property type="protein sequence ID" value="TWT48671.1"/>
    <property type="molecule type" value="Genomic_DNA"/>
</dbReference>
<dbReference type="GO" id="GO:0003942">
    <property type="term" value="F:N-acetyl-gamma-glutamyl-phosphate reductase activity"/>
    <property type="evidence" value="ECO:0007669"/>
    <property type="project" value="UniProtKB-UniRule"/>
</dbReference>
<comment type="function">
    <text evidence="7">Catalyzes the NADPH-dependent reduction of N-acetyl-5-glutamyl phosphate to yield N-acetyl-L-glutamate 5-semialdehyde.</text>
</comment>
<proteinExistence type="inferred from homology"/>
<comment type="subcellular location">
    <subcellularLocation>
        <location evidence="7">Cytoplasm</location>
    </subcellularLocation>
</comment>
<accession>A0A5C5WF05</accession>
<dbReference type="InterPro" id="IPR000534">
    <property type="entry name" value="Semialdehyde_DH_NAD-bd"/>
</dbReference>
<dbReference type="PANTHER" id="PTHR32338:SF10">
    <property type="entry name" value="N-ACETYL-GAMMA-GLUTAMYL-PHOSPHATE REDUCTASE, CHLOROPLASTIC-RELATED"/>
    <property type="match status" value="1"/>
</dbReference>
<keyword evidence="3 7" id="KW-0028">Amino-acid biosynthesis</keyword>
<evidence type="ECO:0000256" key="5">
    <source>
        <dbReference type="ARBA" id="ARBA00023002"/>
    </source>
</evidence>
<evidence type="ECO:0000256" key="7">
    <source>
        <dbReference type="HAMAP-Rule" id="MF_00150"/>
    </source>
</evidence>
<dbReference type="GO" id="GO:0005737">
    <property type="term" value="C:cytoplasm"/>
    <property type="evidence" value="ECO:0007669"/>
    <property type="project" value="UniProtKB-SubCell"/>
</dbReference>
<evidence type="ECO:0000256" key="4">
    <source>
        <dbReference type="ARBA" id="ARBA00022857"/>
    </source>
</evidence>
<sequence>MLRVAVYGASGYTGLELLKLLARHPHAQVTAVTTRQEDTPTLEQVHPQLTGLFDLWLEQLTADEVAQRADVAFTCLPHAASAEVVKELVDRGLRVIDLSADYRLTDRAIYEHWYGVTHPDPERLTTTPYGLPELFREEIRGAKLVANPGCYPTAAILGLAPLLRAGLIETSGIVIDAKSGVSGAGRNPKQHLHFPECNENLSPYGVGTHRHMPEIDQVLSRVAGGRSGAVEVVFTPHLVPMDRGEMCTSYALPAADVTTESLNAALHAAYDNEPFISVVQTPPGTKDVAHSNRCHVYTRLVRGRVIVVSVIDNLIKGASGAAIQNFNLMHGLDETIALR</sequence>
<evidence type="ECO:0000256" key="8">
    <source>
        <dbReference type="PROSITE-ProRule" id="PRU10010"/>
    </source>
</evidence>
<dbReference type="SUPFAM" id="SSF55347">
    <property type="entry name" value="Glyceraldehyde-3-phosphate dehydrogenase-like, C-terminal domain"/>
    <property type="match status" value="1"/>
</dbReference>
<dbReference type="GO" id="GO:0070401">
    <property type="term" value="F:NADP+ binding"/>
    <property type="evidence" value="ECO:0007669"/>
    <property type="project" value="InterPro"/>
</dbReference>
<dbReference type="PROSITE" id="PS01224">
    <property type="entry name" value="ARGC"/>
    <property type="match status" value="1"/>
</dbReference>
<evidence type="ECO:0000313" key="11">
    <source>
        <dbReference type="Proteomes" id="UP000318995"/>
    </source>
</evidence>
<dbReference type="UniPathway" id="UPA00068">
    <property type="reaction ID" value="UER00108"/>
</dbReference>
<keyword evidence="5 7" id="KW-0560">Oxidoreductase</keyword>
<dbReference type="SUPFAM" id="SSF51735">
    <property type="entry name" value="NAD(P)-binding Rossmann-fold domains"/>
    <property type="match status" value="1"/>
</dbReference>
<dbReference type="GO" id="GO:0051287">
    <property type="term" value="F:NAD binding"/>
    <property type="evidence" value="ECO:0007669"/>
    <property type="project" value="InterPro"/>
</dbReference>
<keyword evidence="7" id="KW-0963">Cytoplasm</keyword>
<name>A0A5C5WF05_9BACT</name>
<dbReference type="EC" id="1.2.1.38" evidence="7"/>
<evidence type="ECO:0000256" key="1">
    <source>
        <dbReference type="ARBA" id="ARBA00004862"/>
    </source>
</evidence>
<comment type="caution">
    <text evidence="10">The sequence shown here is derived from an EMBL/GenBank/DDBJ whole genome shotgun (WGS) entry which is preliminary data.</text>
</comment>
<dbReference type="InterPro" id="IPR023013">
    <property type="entry name" value="AGPR_AS"/>
</dbReference>
<dbReference type="FunFam" id="3.30.360.10:FF:000014">
    <property type="entry name" value="N-acetyl-gamma-glutamyl-phosphate reductase"/>
    <property type="match status" value="1"/>
</dbReference>
<evidence type="ECO:0000259" key="9">
    <source>
        <dbReference type="SMART" id="SM00859"/>
    </source>
</evidence>
<dbReference type="Proteomes" id="UP000318995">
    <property type="component" value="Unassembled WGS sequence"/>
</dbReference>
<dbReference type="InterPro" id="IPR000706">
    <property type="entry name" value="AGPR_type-1"/>
</dbReference>
<keyword evidence="4 7" id="KW-0521">NADP</keyword>
<organism evidence="10 11">
    <name type="scientific">Botrimarina hoheduenensis</name>
    <dbReference type="NCBI Taxonomy" id="2528000"/>
    <lineage>
        <taxon>Bacteria</taxon>
        <taxon>Pseudomonadati</taxon>
        <taxon>Planctomycetota</taxon>
        <taxon>Planctomycetia</taxon>
        <taxon>Pirellulales</taxon>
        <taxon>Lacipirellulaceae</taxon>
        <taxon>Botrimarina</taxon>
    </lineage>
</organism>
<dbReference type="Gene3D" id="3.30.360.10">
    <property type="entry name" value="Dihydrodipicolinate Reductase, domain 2"/>
    <property type="match status" value="1"/>
</dbReference>
<dbReference type="PANTHER" id="PTHR32338">
    <property type="entry name" value="N-ACETYL-GAMMA-GLUTAMYL-PHOSPHATE REDUCTASE, CHLOROPLASTIC-RELATED-RELATED"/>
    <property type="match status" value="1"/>
</dbReference>
<dbReference type="InterPro" id="IPR050085">
    <property type="entry name" value="AGPR"/>
</dbReference>
<keyword evidence="2 7" id="KW-0055">Arginine biosynthesis</keyword>
<feature type="domain" description="Semialdehyde dehydrogenase NAD-binding" evidence="9">
    <location>
        <begin position="3"/>
        <end position="142"/>
    </location>
</feature>
<dbReference type="CDD" id="cd17895">
    <property type="entry name" value="AGPR_1_N"/>
    <property type="match status" value="1"/>
</dbReference>
<dbReference type="CDD" id="cd23934">
    <property type="entry name" value="AGPR_1_C"/>
    <property type="match status" value="1"/>
</dbReference>
<comment type="catalytic activity">
    <reaction evidence="6 7">
        <text>N-acetyl-L-glutamate 5-semialdehyde + phosphate + NADP(+) = N-acetyl-L-glutamyl 5-phosphate + NADPH + H(+)</text>
        <dbReference type="Rhea" id="RHEA:21588"/>
        <dbReference type="ChEBI" id="CHEBI:15378"/>
        <dbReference type="ChEBI" id="CHEBI:29123"/>
        <dbReference type="ChEBI" id="CHEBI:43474"/>
        <dbReference type="ChEBI" id="CHEBI:57783"/>
        <dbReference type="ChEBI" id="CHEBI:57936"/>
        <dbReference type="ChEBI" id="CHEBI:58349"/>
        <dbReference type="EC" id="1.2.1.38"/>
    </reaction>
</comment>
<dbReference type="Pfam" id="PF01118">
    <property type="entry name" value="Semialdhyde_dh"/>
    <property type="match status" value="1"/>
</dbReference>
<dbReference type="Gene3D" id="3.40.50.720">
    <property type="entry name" value="NAD(P)-binding Rossmann-like Domain"/>
    <property type="match status" value="1"/>
</dbReference>
<evidence type="ECO:0000313" key="10">
    <source>
        <dbReference type="EMBL" id="TWT48671.1"/>
    </source>
</evidence>
<feature type="active site" evidence="7 8">
    <location>
        <position position="150"/>
    </location>
</feature>
<evidence type="ECO:0000256" key="3">
    <source>
        <dbReference type="ARBA" id="ARBA00022605"/>
    </source>
</evidence>
<dbReference type="GO" id="GO:0006526">
    <property type="term" value="P:L-arginine biosynthetic process"/>
    <property type="evidence" value="ECO:0007669"/>
    <property type="project" value="UniProtKB-UniRule"/>
</dbReference>
<dbReference type="RefSeq" id="WP_146570919.1">
    <property type="nucleotide sequence ID" value="NZ_SJPH01000001.1"/>
</dbReference>
<protein>
    <recommendedName>
        <fullName evidence="7">N-acetyl-gamma-glutamyl-phosphate reductase</fullName>
        <shortName evidence="7">AGPR</shortName>
        <ecNumber evidence="7">1.2.1.38</ecNumber>
    </recommendedName>
    <alternativeName>
        <fullName evidence="7">N-acetyl-glutamate semialdehyde dehydrogenase</fullName>
        <shortName evidence="7">NAGSA dehydrogenase</shortName>
    </alternativeName>
</protein>
<gene>
    <name evidence="7 10" type="primary">argC</name>
    <name evidence="10" type="ORF">Pla111_04460</name>
</gene>
<dbReference type="AlphaFoldDB" id="A0A5C5WF05"/>
<dbReference type="OrthoDB" id="9801289at2"/>
<keyword evidence="11" id="KW-1185">Reference proteome</keyword>
<dbReference type="Pfam" id="PF22698">
    <property type="entry name" value="Semialdhyde_dhC_1"/>
    <property type="match status" value="1"/>
</dbReference>
<evidence type="ECO:0000256" key="2">
    <source>
        <dbReference type="ARBA" id="ARBA00022571"/>
    </source>
</evidence>
<dbReference type="InterPro" id="IPR036291">
    <property type="entry name" value="NAD(P)-bd_dom_sf"/>
</dbReference>
<dbReference type="HAMAP" id="MF_00150">
    <property type="entry name" value="ArgC_type1"/>
    <property type="match status" value="1"/>
</dbReference>
<comment type="pathway">
    <text evidence="1 7">Amino-acid biosynthesis; L-arginine biosynthesis; N(2)-acetyl-L-ornithine from L-glutamate: step 3/4.</text>
</comment>
<reference evidence="10 11" key="1">
    <citation type="submission" date="2019-02" db="EMBL/GenBank/DDBJ databases">
        <title>Deep-cultivation of Planctomycetes and their phenomic and genomic characterization uncovers novel biology.</title>
        <authorList>
            <person name="Wiegand S."/>
            <person name="Jogler M."/>
            <person name="Boedeker C."/>
            <person name="Pinto D."/>
            <person name="Vollmers J."/>
            <person name="Rivas-Marin E."/>
            <person name="Kohn T."/>
            <person name="Peeters S.H."/>
            <person name="Heuer A."/>
            <person name="Rast P."/>
            <person name="Oberbeckmann S."/>
            <person name="Bunk B."/>
            <person name="Jeske O."/>
            <person name="Meyerdierks A."/>
            <person name="Storesund J.E."/>
            <person name="Kallscheuer N."/>
            <person name="Luecker S."/>
            <person name="Lage O.M."/>
            <person name="Pohl T."/>
            <person name="Merkel B.J."/>
            <person name="Hornburger P."/>
            <person name="Mueller R.-W."/>
            <person name="Bruemmer F."/>
            <person name="Labrenz M."/>
            <person name="Spormann A.M."/>
            <person name="Op Den Camp H."/>
            <person name="Overmann J."/>
            <person name="Amann R."/>
            <person name="Jetten M.S.M."/>
            <person name="Mascher T."/>
            <person name="Medema M.H."/>
            <person name="Devos D.P."/>
            <person name="Kaster A.-K."/>
            <person name="Ovreas L."/>
            <person name="Rohde M."/>
            <person name="Galperin M.Y."/>
            <person name="Jogler C."/>
        </authorList>
    </citation>
    <scope>NUCLEOTIDE SEQUENCE [LARGE SCALE GENOMIC DNA]</scope>
    <source>
        <strain evidence="10 11">Pla111</strain>
    </source>
</reference>
<dbReference type="InterPro" id="IPR058924">
    <property type="entry name" value="AGPR_dimerisation_dom"/>
</dbReference>